<reference evidence="3" key="3">
    <citation type="submission" date="2025-09" db="UniProtKB">
        <authorList>
            <consortium name="Ensembl"/>
        </authorList>
    </citation>
    <scope>IDENTIFICATION</scope>
</reference>
<organism evidence="3 4">
    <name type="scientific">Sphaeramia orbicularis</name>
    <name type="common">orbiculate cardinalfish</name>
    <dbReference type="NCBI Taxonomy" id="375764"/>
    <lineage>
        <taxon>Eukaryota</taxon>
        <taxon>Metazoa</taxon>
        <taxon>Chordata</taxon>
        <taxon>Craniata</taxon>
        <taxon>Vertebrata</taxon>
        <taxon>Euteleostomi</taxon>
        <taxon>Actinopterygii</taxon>
        <taxon>Neopterygii</taxon>
        <taxon>Teleostei</taxon>
        <taxon>Neoteleostei</taxon>
        <taxon>Acanthomorphata</taxon>
        <taxon>Gobiaria</taxon>
        <taxon>Kurtiformes</taxon>
        <taxon>Apogonoidei</taxon>
        <taxon>Apogonidae</taxon>
        <taxon>Apogoninae</taxon>
        <taxon>Sphaeramia</taxon>
    </lineage>
</organism>
<protein>
    <recommendedName>
        <fullName evidence="2">PiggyBac transposable element-derived protein domain-containing protein</fullName>
    </recommendedName>
</protein>
<dbReference type="PANTHER" id="PTHR46599:SF3">
    <property type="entry name" value="PIGGYBAC TRANSPOSABLE ELEMENT-DERIVED PROTEIN 4"/>
    <property type="match status" value="1"/>
</dbReference>
<feature type="domain" description="PiggyBac transposable element-derived protein" evidence="2">
    <location>
        <begin position="61"/>
        <end position="426"/>
    </location>
</feature>
<feature type="compositionally biased region" description="Basic residues" evidence="1">
    <location>
        <begin position="1"/>
        <end position="10"/>
    </location>
</feature>
<evidence type="ECO:0000313" key="3">
    <source>
        <dbReference type="Ensembl" id="ENSSORP00005049023.1"/>
    </source>
</evidence>
<dbReference type="AlphaFoldDB" id="A0A673CA26"/>
<sequence length="516" mass="58817">MMKTHHRHQRPVPAPRKNEAGVADVVAWNTDADPDVSVPEPLRFTPRRTPGAQPPLDAAQSPGEIFFNFFDYEVLTLLCTNTNKYAAQNLEAGKKFVWKEIEPKELRTYLGMLLYMSVCNFPKLTDLWRKNTIFHVPFPATAMTRDRFMTISRNLHISDPAEDAVNDKKRGTEDYDSLQQVRPLLELIRNSCRRSYHPKQHLSVNERMVAIKQHKSTKPTKWGLKFFVLADINGYTVDFTLYTGKSKTTSGKGLAFDVVTTLVDKNHLGSGYILYCDNFYTSPSLFQHLKKQGFGACGTYRRNTAGTPSTEKNALHKKSPRGSIRWIREGDLLFIKWMDCREVSLCSTIHSAYSGDTVLRWRKDAEGHFDRVPVPRPTAVTEFNKYMGGIHLSDQMLGTNSVHRKTTRWNVTVFQHLLDIAVTNSYIIHKELCAGKKQKPKTRQAFQEEVTATLLGVRLDGRIAPPNTGHFPTPTSTVDLEKRHKASVGRRRCTLCKRTTPWKCQECTVSSCFFNT</sequence>
<reference evidence="3" key="2">
    <citation type="submission" date="2025-08" db="UniProtKB">
        <authorList>
            <consortium name="Ensembl"/>
        </authorList>
    </citation>
    <scope>IDENTIFICATION</scope>
</reference>
<accession>A0A673CA26</accession>
<dbReference type="InterPro" id="IPR029526">
    <property type="entry name" value="PGBD"/>
</dbReference>
<name>A0A673CA26_9TELE</name>
<evidence type="ECO:0000313" key="4">
    <source>
        <dbReference type="Proteomes" id="UP000472271"/>
    </source>
</evidence>
<evidence type="ECO:0000256" key="1">
    <source>
        <dbReference type="SAM" id="MobiDB-lite"/>
    </source>
</evidence>
<dbReference type="InParanoid" id="A0A673CA26"/>
<dbReference type="PANTHER" id="PTHR46599">
    <property type="entry name" value="PIGGYBAC TRANSPOSABLE ELEMENT-DERIVED PROTEIN 4"/>
    <property type="match status" value="1"/>
</dbReference>
<dbReference type="Ensembl" id="ENSSORT00005050219.1">
    <property type="protein sequence ID" value="ENSSORP00005049023.1"/>
    <property type="gene ID" value="ENSSORG00005022290.1"/>
</dbReference>
<reference evidence="3" key="1">
    <citation type="submission" date="2019-06" db="EMBL/GenBank/DDBJ databases">
        <authorList>
            <consortium name="Wellcome Sanger Institute Data Sharing"/>
        </authorList>
    </citation>
    <scope>NUCLEOTIDE SEQUENCE [LARGE SCALE GENOMIC DNA]</scope>
</reference>
<proteinExistence type="predicted"/>
<dbReference type="Pfam" id="PF13843">
    <property type="entry name" value="DDE_Tnp_1_7"/>
    <property type="match status" value="1"/>
</dbReference>
<evidence type="ECO:0000259" key="2">
    <source>
        <dbReference type="Pfam" id="PF13843"/>
    </source>
</evidence>
<dbReference type="Proteomes" id="UP000472271">
    <property type="component" value="Chromosome 19"/>
</dbReference>
<feature type="region of interest" description="Disordered" evidence="1">
    <location>
        <begin position="1"/>
        <end position="20"/>
    </location>
</feature>
<keyword evidence="4" id="KW-1185">Reference proteome</keyword>